<dbReference type="Pfam" id="PF01795">
    <property type="entry name" value="Methyltransf_5"/>
    <property type="match status" value="1"/>
</dbReference>
<keyword evidence="5 6" id="KW-0949">S-adenosyl-L-methionine</keyword>
<comment type="caution">
    <text evidence="7">The sequence shown here is derived from an EMBL/GenBank/DDBJ whole genome shotgun (WGS) entry which is preliminary data.</text>
</comment>
<dbReference type="Gene3D" id="3.40.50.150">
    <property type="entry name" value="Vaccinia Virus protein VP39"/>
    <property type="match status" value="1"/>
</dbReference>
<feature type="binding site" evidence="6">
    <location>
        <position position="95"/>
    </location>
    <ligand>
        <name>S-adenosyl-L-methionine</name>
        <dbReference type="ChEBI" id="CHEBI:59789"/>
    </ligand>
</feature>
<keyword evidence="8" id="KW-1185">Reference proteome</keyword>
<dbReference type="InterPro" id="IPR023397">
    <property type="entry name" value="SAM-dep_MeTrfase_MraW_recog"/>
</dbReference>
<dbReference type="PIRSF" id="PIRSF004486">
    <property type="entry name" value="MraW"/>
    <property type="match status" value="1"/>
</dbReference>
<evidence type="ECO:0000313" key="8">
    <source>
        <dbReference type="Proteomes" id="UP000238042"/>
    </source>
</evidence>
<organism evidence="7 8">
    <name type="scientific">Apibacter adventoris</name>
    <dbReference type="NCBI Taxonomy" id="1679466"/>
    <lineage>
        <taxon>Bacteria</taxon>
        <taxon>Pseudomonadati</taxon>
        <taxon>Bacteroidota</taxon>
        <taxon>Flavobacteriia</taxon>
        <taxon>Flavobacteriales</taxon>
        <taxon>Weeksellaceae</taxon>
        <taxon>Apibacter</taxon>
    </lineage>
</organism>
<protein>
    <recommendedName>
        <fullName evidence="6">Ribosomal RNA small subunit methyltransferase H</fullName>
        <ecNumber evidence="6">2.1.1.199</ecNumber>
    </recommendedName>
    <alternativeName>
        <fullName evidence="6">16S rRNA m(4)C1402 methyltransferase</fullName>
    </alternativeName>
    <alternativeName>
        <fullName evidence="6">rRNA (cytosine-N(4)-)-methyltransferase RsmH</fullName>
    </alternativeName>
</protein>
<dbReference type="OrthoDB" id="9806637at2"/>
<dbReference type="SUPFAM" id="SSF81799">
    <property type="entry name" value="Putative methyltransferase TM0872, insert domain"/>
    <property type="match status" value="1"/>
</dbReference>
<comment type="catalytic activity">
    <reaction evidence="6">
        <text>cytidine(1402) in 16S rRNA + S-adenosyl-L-methionine = N(4)-methylcytidine(1402) in 16S rRNA + S-adenosyl-L-homocysteine + H(+)</text>
        <dbReference type="Rhea" id="RHEA:42928"/>
        <dbReference type="Rhea" id="RHEA-COMP:10286"/>
        <dbReference type="Rhea" id="RHEA-COMP:10287"/>
        <dbReference type="ChEBI" id="CHEBI:15378"/>
        <dbReference type="ChEBI" id="CHEBI:57856"/>
        <dbReference type="ChEBI" id="CHEBI:59789"/>
        <dbReference type="ChEBI" id="CHEBI:74506"/>
        <dbReference type="ChEBI" id="CHEBI:82748"/>
        <dbReference type="EC" id="2.1.1.199"/>
    </reaction>
</comment>
<feature type="binding site" evidence="6">
    <location>
        <position position="52"/>
    </location>
    <ligand>
        <name>S-adenosyl-L-methionine</name>
        <dbReference type="ChEBI" id="CHEBI:59789"/>
    </ligand>
</feature>
<name>A0A2S8A781_9FLAO</name>
<keyword evidence="2 6" id="KW-0698">rRNA processing</keyword>
<evidence type="ECO:0000256" key="3">
    <source>
        <dbReference type="ARBA" id="ARBA00022603"/>
    </source>
</evidence>
<feature type="binding site" evidence="6">
    <location>
        <begin position="32"/>
        <end position="34"/>
    </location>
    <ligand>
        <name>S-adenosyl-L-methionine</name>
        <dbReference type="ChEBI" id="CHEBI:59789"/>
    </ligand>
</feature>
<dbReference type="EC" id="2.1.1.199" evidence="6"/>
<evidence type="ECO:0000256" key="2">
    <source>
        <dbReference type="ARBA" id="ARBA00022552"/>
    </source>
</evidence>
<comment type="subcellular location">
    <subcellularLocation>
        <location evidence="6">Cytoplasm</location>
    </subcellularLocation>
</comment>
<dbReference type="SUPFAM" id="SSF53335">
    <property type="entry name" value="S-adenosyl-L-methionine-dependent methyltransferases"/>
    <property type="match status" value="1"/>
</dbReference>
<keyword evidence="3 6" id="KW-0489">Methyltransferase</keyword>
<evidence type="ECO:0000256" key="4">
    <source>
        <dbReference type="ARBA" id="ARBA00022679"/>
    </source>
</evidence>
<evidence type="ECO:0000313" key="7">
    <source>
        <dbReference type="EMBL" id="PQL90408.1"/>
    </source>
</evidence>
<dbReference type="InterPro" id="IPR002903">
    <property type="entry name" value="RsmH"/>
</dbReference>
<accession>A0A2S8A781</accession>
<keyword evidence="4 6" id="KW-0808">Transferase</keyword>
<dbReference type="GO" id="GO:0071424">
    <property type="term" value="F:rRNA (cytosine-N4-)-methyltransferase activity"/>
    <property type="evidence" value="ECO:0007669"/>
    <property type="project" value="UniProtKB-UniRule"/>
</dbReference>
<dbReference type="InterPro" id="IPR029063">
    <property type="entry name" value="SAM-dependent_MTases_sf"/>
</dbReference>
<dbReference type="Proteomes" id="UP000238042">
    <property type="component" value="Unassembled WGS sequence"/>
</dbReference>
<dbReference type="GO" id="GO:0005737">
    <property type="term" value="C:cytoplasm"/>
    <property type="evidence" value="ECO:0007669"/>
    <property type="project" value="UniProtKB-SubCell"/>
</dbReference>
<dbReference type="RefSeq" id="WP_105247583.1">
    <property type="nucleotide sequence ID" value="NZ_PSZM01000046.1"/>
</dbReference>
<dbReference type="AlphaFoldDB" id="A0A2S8A781"/>
<feature type="binding site" evidence="6">
    <location>
        <position position="102"/>
    </location>
    <ligand>
        <name>S-adenosyl-L-methionine</name>
        <dbReference type="ChEBI" id="CHEBI:59789"/>
    </ligand>
</feature>
<sequence length="304" mass="35142">MSYHNSVLLQQSIDHLVLNPKGIYVDCTFGGGGHSNLILKKLESKGRLYAFDQDADSQDNLINDPRFTFINQNFRYLKNSLRFHSITSIDGVLADLGVSSHQFDKAERGFSTRFEGPLDMRMNTQQYFSAKEIVNEYSEEQLSELFYLYGELPQARKIAKEIIIERKKSIISTTNQLKEIFKKNIPEHKQNKFFAQLFQALRIEVNDEIKALKDLLLQSYEILKPGGVLVFIAYHSLEDRIVKKFIKTGLFNGEPERDLYGNWNKPFDLVSSKPIIPDDDEIRENPRARSAKMRIAIKRDGKKN</sequence>
<dbReference type="NCBIfam" id="TIGR00006">
    <property type="entry name" value="16S rRNA (cytosine(1402)-N(4))-methyltransferase RsmH"/>
    <property type="match status" value="1"/>
</dbReference>
<reference evidence="7 8" key="1">
    <citation type="submission" date="2018-02" db="EMBL/GenBank/DDBJ databases">
        <title>Genome sequences of Apibacter spp., gut symbionts of Asian honey bees.</title>
        <authorList>
            <person name="Kwong W.K."/>
            <person name="Steele M.I."/>
            <person name="Moran N.A."/>
        </authorList>
    </citation>
    <scope>NUCLEOTIDE SEQUENCE [LARGE SCALE GENOMIC DNA]</scope>
    <source>
        <strain evidence="8">wkB301</strain>
    </source>
</reference>
<comment type="function">
    <text evidence="6">Specifically methylates the N4 position of cytidine in position 1402 (C1402) of 16S rRNA.</text>
</comment>
<feature type="binding site" evidence="6">
    <location>
        <position position="74"/>
    </location>
    <ligand>
        <name>S-adenosyl-L-methionine</name>
        <dbReference type="ChEBI" id="CHEBI:59789"/>
    </ligand>
</feature>
<dbReference type="Gene3D" id="1.10.150.170">
    <property type="entry name" value="Putative methyltransferase TM0872, insert domain"/>
    <property type="match status" value="1"/>
</dbReference>
<evidence type="ECO:0000256" key="5">
    <source>
        <dbReference type="ARBA" id="ARBA00022691"/>
    </source>
</evidence>
<evidence type="ECO:0000256" key="1">
    <source>
        <dbReference type="ARBA" id="ARBA00010396"/>
    </source>
</evidence>
<dbReference type="EMBL" id="PSZM01000046">
    <property type="protein sequence ID" value="PQL90408.1"/>
    <property type="molecule type" value="Genomic_DNA"/>
</dbReference>
<proteinExistence type="inferred from homology"/>
<dbReference type="GO" id="GO:0070475">
    <property type="term" value="P:rRNA base methylation"/>
    <property type="evidence" value="ECO:0007669"/>
    <property type="project" value="UniProtKB-UniRule"/>
</dbReference>
<dbReference type="PANTHER" id="PTHR11265:SF0">
    <property type="entry name" value="12S RRNA N4-METHYLCYTIDINE METHYLTRANSFERASE"/>
    <property type="match status" value="1"/>
</dbReference>
<evidence type="ECO:0000256" key="6">
    <source>
        <dbReference type="HAMAP-Rule" id="MF_01007"/>
    </source>
</evidence>
<keyword evidence="6" id="KW-0963">Cytoplasm</keyword>
<dbReference type="PANTHER" id="PTHR11265">
    <property type="entry name" value="S-ADENOSYL-METHYLTRANSFERASE MRAW"/>
    <property type="match status" value="1"/>
</dbReference>
<dbReference type="HAMAP" id="MF_01007">
    <property type="entry name" value="16SrRNA_methyltr_H"/>
    <property type="match status" value="1"/>
</dbReference>
<gene>
    <name evidence="6" type="primary">rsmH</name>
    <name evidence="7" type="ORF">C4S77_10960</name>
</gene>
<comment type="similarity">
    <text evidence="1 6">Belongs to the methyltransferase superfamily. RsmH family.</text>
</comment>